<feature type="repeat" description="ANK" evidence="7">
    <location>
        <begin position="37"/>
        <end position="69"/>
    </location>
</feature>
<feature type="repeat" description="ANK" evidence="7">
    <location>
        <begin position="170"/>
        <end position="202"/>
    </location>
</feature>
<feature type="transmembrane region" description="Helical" evidence="8">
    <location>
        <begin position="389"/>
        <end position="412"/>
    </location>
</feature>
<dbReference type="Pfam" id="PF13962">
    <property type="entry name" value="PGG"/>
    <property type="match status" value="1"/>
</dbReference>
<evidence type="ECO:0000256" key="2">
    <source>
        <dbReference type="ARBA" id="ARBA00022692"/>
    </source>
</evidence>
<evidence type="ECO:0000313" key="10">
    <source>
        <dbReference type="EMBL" id="WOG94946.1"/>
    </source>
</evidence>
<evidence type="ECO:0000256" key="1">
    <source>
        <dbReference type="ARBA" id="ARBA00004141"/>
    </source>
</evidence>
<dbReference type="InterPro" id="IPR026961">
    <property type="entry name" value="PGG_dom"/>
</dbReference>
<feature type="transmembrane region" description="Helical" evidence="8">
    <location>
        <begin position="300"/>
        <end position="317"/>
    </location>
</feature>
<evidence type="ECO:0000256" key="8">
    <source>
        <dbReference type="SAM" id="Phobius"/>
    </source>
</evidence>
<dbReference type="Pfam" id="PF12796">
    <property type="entry name" value="Ank_2"/>
    <property type="match status" value="2"/>
</dbReference>
<dbReference type="Gene3D" id="1.25.40.20">
    <property type="entry name" value="Ankyrin repeat-containing domain"/>
    <property type="match status" value="2"/>
</dbReference>
<dbReference type="KEGG" id="dcr:108211706"/>
<keyword evidence="4 8" id="KW-1133">Transmembrane helix</keyword>
<evidence type="ECO:0000313" key="11">
    <source>
        <dbReference type="Proteomes" id="UP000077755"/>
    </source>
</evidence>
<dbReference type="InterPro" id="IPR036770">
    <property type="entry name" value="Ankyrin_rpt-contain_sf"/>
</dbReference>
<name>A0AAF0WU90_DAUCS</name>
<feature type="repeat" description="ANK" evidence="7">
    <location>
        <begin position="71"/>
        <end position="103"/>
    </location>
</feature>
<gene>
    <name evidence="10" type="ORF">DCAR_0314243</name>
</gene>
<organism evidence="10 11">
    <name type="scientific">Daucus carota subsp. sativus</name>
    <name type="common">Carrot</name>
    <dbReference type="NCBI Taxonomy" id="79200"/>
    <lineage>
        <taxon>Eukaryota</taxon>
        <taxon>Viridiplantae</taxon>
        <taxon>Streptophyta</taxon>
        <taxon>Embryophyta</taxon>
        <taxon>Tracheophyta</taxon>
        <taxon>Spermatophyta</taxon>
        <taxon>Magnoliopsida</taxon>
        <taxon>eudicotyledons</taxon>
        <taxon>Gunneridae</taxon>
        <taxon>Pentapetalae</taxon>
        <taxon>asterids</taxon>
        <taxon>campanulids</taxon>
        <taxon>Apiales</taxon>
        <taxon>Apiaceae</taxon>
        <taxon>Apioideae</taxon>
        <taxon>Scandiceae</taxon>
        <taxon>Daucinae</taxon>
        <taxon>Daucus</taxon>
        <taxon>Daucus sect. Daucus</taxon>
    </lineage>
</organism>
<keyword evidence="5 7" id="KW-0040">ANK repeat</keyword>
<evidence type="ECO:0000256" key="5">
    <source>
        <dbReference type="ARBA" id="ARBA00023043"/>
    </source>
</evidence>
<evidence type="ECO:0000256" key="4">
    <source>
        <dbReference type="ARBA" id="ARBA00022989"/>
    </source>
</evidence>
<keyword evidence="2 8" id="KW-0812">Transmembrane</keyword>
<dbReference type="PANTHER" id="PTHR24186">
    <property type="entry name" value="PROTEIN PHOSPHATASE 1 REGULATORY SUBUNIT"/>
    <property type="match status" value="1"/>
</dbReference>
<keyword evidence="6 8" id="KW-0472">Membrane</keyword>
<feature type="transmembrane region" description="Helical" evidence="8">
    <location>
        <begin position="424"/>
        <end position="446"/>
    </location>
</feature>
<dbReference type="EMBL" id="CP093345">
    <property type="protein sequence ID" value="WOG94946.1"/>
    <property type="molecule type" value="Genomic_DNA"/>
</dbReference>
<dbReference type="PANTHER" id="PTHR24186:SF37">
    <property type="entry name" value="PGG DOMAIN-CONTAINING PROTEIN"/>
    <property type="match status" value="1"/>
</dbReference>
<feature type="transmembrane region" description="Helical" evidence="8">
    <location>
        <begin position="357"/>
        <end position="377"/>
    </location>
</feature>
<dbReference type="SUPFAM" id="SSF48403">
    <property type="entry name" value="Ankyrin repeat"/>
    <property type="match status" value="1"/>
</dbReference>
<proteinExistence type="predicted"/>
<sequence length="479" mass="53528">MEKKLYDACVKGDVKELEALMREDELTLARLSISSCFNQTPLHLASMLGHFEFAKSLLFYKPDFASRSDSQDRSPLHVASANGYANIVKLLLEYDQEMCQVRDEDGRTPLHLAVMNGQHDSVMELIKVTSGSCGEEGTVLHLCVMYNRLNLLVRLLELNDHDLPNIKDANGNTILHSAAALRRMQIIKYLITSRSKVDVNSVNKNGLTAFDIIDQMPKDVNTMEIKELLFSASRSRTKEIKEAAKTNGLQAPRVGRASGAENKTEEVSAVASDSNFKPAKMWQKVKTSIFQNKKEKIDDSILVAATLIAAMAYQAAISPPGGVAGLDASENSLRSKTYDLGPAESFLAYFHPKLSNIFWISNTISFTASLSVTFLYISGAKLKRRIFIWLIRAAMWMTLTSMTVAYTCAVQATSGGYKQSHTIYALFIAQYVWTGLILLSFLVLVYRSVRYVVRNKRATRKKDIREAATFFRTPNTDII</sequence>
<evidence type="ECO:0000256" key="3">
    <source>
        <dbReference type="ARBA" id="ARBA00022737"/>
    </source>
</evidence>
<dbReference type="InterPro" id="IPR002110">
    <property type="entry name" value="Ankyrin_rpt"/>
</dbReference>
<keyword evidence="11" id="KW-1185">Reference proteome</keyword>
<dbReference type="SMART" id="SM00248">
    <property type="entry name" value="ANK"/>
    <property type="match status" value="5"/>
</dbReference>
<dbReference type="PROSITE" id="PS50297">
    <property type="entry name" value="ANK_REP_REGION"/>
    <property type="match status" value="3"/>
</dbReference>
<dbReference type="AlphaFoldDB" id="A0AAF0WU90"/>
<comment type="subcellular location">
    <subcellularLocation>
        <location evidence="1">Membrane</location>
        <topology evidence="1">Multi-pass membrane protein</topology>
    </subcellularLocation>
</comment>
<reference evidence="10" key="1">
    <citation type="journal article" date="2016" name="Nat. Genet.">
        <title>A high-quality carrot genome assembly provides new insights into carotenoid accumulation and asterid genome evolution.</title>
        <authorList>
            <person name="Iorizzo M."/>
            <person name="Ellison S."/>
            <person name="Senalik D."/>
            <person name="Zeng P."/>
            <person name="Satapoomin P."/>
            <person name="Huang J."/>
            <person name="Bowman M."/>
            <person name="Iovene M."/>
            <person name="Sanseverino W."/>
            <person name="Cavagnaro P."/>
            <person name="Yildiz M."/>
            <person name="Macko-Podgorni A."/>
            <person name="Moranska E."/>
            <person name="Grzebelus E."/>
            <person name="Grzebelus D."/>
            <person name="Ashrafi H."/>
            <person name="Zheng Z."/>
            <person name="Cheng S."/>
            <person name="Spooner D."/>
            <person name="Van Deynze A."/>
            <person name="Simon P."/>
        </authorList>
    </citation>
    <scope>NUCLEOTIDE SEQUENCE</scope>
    <source>
        <tissue evidence="10">Leaf</tissue>
    </source>
</reference>
<dbReference type="GO" id="GO:0005886">
    <property type="term" value="C:plasma membrane"/>
    <property type="evidence" value="ECO:0007669"/>
    <property type="project" value="TreeGrafter"/>
</dbReference>
<feature type="repeat" description="ANK" evidence="7">
    <location>
        <begin position="105"/>
        <end position="127"/>
    </location>
</feature>
<keyword evidence="3" id="KW-0677">Repeat</keyword>
<evidence type="ECO:0000259" key="9">
    <source>
        <dbReference type="Pfam" id="PF13962"/>
    </source>
</evidence>
<evidence type="ECO:0000256" key="7">
    <source>
        <dbReference type="PROSITE-ProRule" id="PRU00023"/>
    </source>
</evidence>
<dbReference type="PROSITE" id="PS50088">
    <property type="entry name" value="ANK_REPEAT"/>
    <property type="match status" value="4"/>
</dbReference>
<feature type="domain" description="PGG" evidence="9">
    <location>
        <begin position="293"/>
        <end position="410"/>
    </location>
</feature>
<evidence type="ECO:0000256" key="6">
    <source>
        <dbReference type="ARBA" id="ARBA00023136"/>
    </source>
</evidence>
<protein>
    <recommendedName>
        <fullName evidence="9">PGG domain-containing protein</fullName>
    </recommendedName>
</protein>
<dbReference type="Proteomes" id="UP000077755">
    <property type="component" value="Chromosome 3"/>
</dbReference>
<accession>A0AAF0WU90</accession>
<reference evidence="10" key="2">
    <citation type="submission" date="2022-03" db="EMBL/GenBank/DDBJ databases">
        <title>Draft title - Genomic analysis of global carrot germplasm unveils the trajectory of domestication and the origin of high carotenoid orange carrot.</title>
        <authorList>
            <person name="Iorizzo M."/>
            <person name="Ellison S."/>
            <person name="Senalik D."/>
            <person name="Macko-Podgorni A."/>
            <person name="Grzebelus D."/>
            <person name="Bostan H."/>
            <person name="Rolling W."/>
            <person name="Curaba J."/>
            <person name="Simon P."/>
        </authorList>
    </citation>
    <scope>NUCLEOTIDE SEQUENCE</scope>
    <source>
        <tissue evidence="10">Leaf</tissue>
    </source>
</reference>